<evidence type="ECO:0000256" key="1">
    <source>
        <dbReference type="ARBA" id="ARBA00004123"/>
    </source>
</evidence>
<evidence type="ECO:0000256" key="8">
    <source>
        <dbReference type="SAM" id="MobiDB-lite"/>
    </source>
</evidence>
<dbReference type="Gramene" id="KVI07422">
    <property type="protein sequence ID" value="KVI07422"/>
    <property type="gene ID" value="Ccrd_014198"/>
</dbReference>
<keyword evidence="5 6" id="KW-0539">Nucleus</keyword>
<keyword evidence="4 6" id="KW-0804">Transcription</keyword>
<keyword evidence="3 6" id="KW-0805">Transcription regulation</keyword>
<comment type="caution">
    <text evidence="10">The sequence shown here is derived from an EMBL/GenBank/DDBJ whole genome shotgun (WGS) entry which is preliminary data.</text>
</comment>
<evidence type="ECO:0000256" key="6">
    <source>
        <dbReference type="RuleBase" id="RU361124"/>
    </source>
</evidence>
<dbReference type="PANTHER" id="PTHR14898">
    <property type="entry name" value="ENHANCER OF POLYCOMB"/>
    <property type="match status" value="1"/>
</dbReference>
<dbReference type="GO" id="GO:0035267">
    <property type="term" value="C:NuA4 histone acetyltransferase complex"/>
    <property type="evidence" value="ECO:0007669"/>
    <property type="project" value="InterPro"/>
</dbReference>
<feature type="compositionally biased region" description="Polar residues" evidence="8">
    <location>
        <begin position="177"/>
        <end position="196"/>
    </location>
</feature>
<evidence type="ECO:0000259" key="9">
    <source>
        <dbReference type="Pfam" id="PF10513"/>
    </source>
</evidence>
<gene>
    <name evidence="10" type="ORF">Ccrd_014198</name>
</gene>
<feature type="region of interest" description="Disordered" evidence="8">
    <location>
        <begin position="177"/>
        <end position="198"/>
    </location>
</feature>
<dbReference type="InterPro" id="IPR024943">
    <property type="entry name" value="Enhancer_polycomb"/>
</dbReference>
<evidence type="ECO:0000256" key="3">
    <source>
        <dbReference type="ARBA" id="ARBA00023015"/>
    </source>
</evidence>
<feature type="region of interest" description="Disordered" evidence="8">
    <location>
        <begin position="55"/>
        <end position="94"/>
    </location>
</feature>
<feature type="domain" description="Enhancer of polycomb-like N-terminal" evidence="9">
    <location>
        <begin position="405"/>
        <end position="486"/>
    </location>
</feature>
<evidence type="ECO:0000256" key="5">
    <source>
        <dbReference type="ARBA" id="ARBA00023242"/>
    </source>
</evidence>
<evidence type="ECO:0000256" key="4">
    <source>
        <dbReference type="ARBA" id="ARBA00023163"/>
    </source>
</evidence>
<evidence type="ECO:0000313" key="10">
    <source>
        <dbReference type="EMBL" id="KVI07422.1"/>
    </source>
</evidence>
<dbReference type="AlphaFoldDB" id="A0A103YE42"/>
<dbReference type="GO" id="GO:0006357">
    <property type="term" value="P:regulation of transcription by RNA polymerase II"/>
    <property type="evidence" value="ECO:0007669"/>
    <property type="project" value="InterPro"/>
</dbReference>
<evidence type="ECO:0000313" key="11">
    <source>
        <dbReference type="Proteomes" id="UP000243975"/>
    </source>
</evidence>
<dbReference type="OMA" id="YIRSRGD"/>
<dbReference type="Proteomes" id="UP000243975">
    <property type="component" value="Unassembled WGS sequence"/>
</dbReference>
<organism evidence="10 11">
    <name type="scientific">Cynara cardunculus var. scolymus</name>
    <name type="common">Globe artichoke</name>
    <name type="synonym">Cynara scolymus</name>
    <dbReference type="NCBI Taxonomy" id="59895"/>
    <lineage>
        <taxon>Eukaryota</taxon>
        <taxon>Viridiplantae</taxon>
        <taxon>Streptophyta</taxon>
        <taxon>Embryophyta</taxon>
        <taxon>Tracheophyta</taxon>
        <taxon>Spermatophyta</taxon>
        <taxon>Magnoliopsida</taxon>
        <taxon>eudicotyledons</taxon>
        <taxon>Gunneridae</taxon>
        <taxon>Pentapetalae</taxon>
        <taxon>asterids</taxon>
        <taxon>campanulids</taxon>
        <taxon>Asterales</taxon>
        <taxon>Asteraceae</taxon>
        <taxon>Carduoideae</taxon>
        <taxon>Cardueae</taxon>
        <taxon>Carduinae</taxon>
        <taxon>Cynara</taxon>
    </lineage>
</organism>
<dbReference type="EMBL" id="LEKV01001507">
    <property type="protein sequence ID" value="KVI07422.1"/>
    <property type="molecule type" value="Genomic_DNA"/>
</dbReference>
<proteinExistence type="inferred from homology"/>
<dbReference type="InterPro" id="IPR019542">
    <property type="entry name" value="Enhancer_polycomb-like_N"/>
</dbReference>
<dbReference type="STRING" id="59895.A0A103YE42"/>
<reference evidence="10 11" key="1">
    <citation type="journal article" date="2016" name="Sci. Rep.">
        <title>The genome sequence of the outbreeding globe artichoke constructed de novo incorporating a phase-aware low-pass sequencing strategy of F1 progeny.</title>
        <authorList>
            <person name="Scaglione D."/>
            <person name="Reyes-Chin-Wo S."/>
            <person name="Acquadro A."/>
            <person name="Froenicke L."/>
            <person name="Portis E."/>
            <person name="Beitel C."/>
            <person name="Tirone M."/>
            <person name="Mauro R."/>
            <person name="Lo Monaco A."/>
            <person name="Mauromicale G."/>
            <person name="Faccioli P."/>
            <person name="Cattivelli L."/>
            <person name="Rieseberg L."/>
            <person name="Michelmore R."/>
            <person name="Lanteri S."/>
        </authorList>
    </citation>
    <scope>NUCLEOTIDE SEQUENCE [LARGE SCALE GENOMIC DNA]</scope>
    <source>
        <strain evidence="10">2C</strain>
    </source>
</reference>
<feature type="coiled-coil region" evidence="7">
    <location>
        <begin position="581"/>
        <end position="615"/>
    </location>
</feature>
<accession>A0A103YE42</accession>
<dbReference type="OrthoDB" id="435275at2759"/>
<keyword evidence="7" id="KW-0175">Coiled coil</keyword>
<comment type="subcellular location">
    <subcellularLocation>
        <location evidence="1 6">Nucleus</location>
    </subcellularLocation>
</comment>
<feature type="compositionally biased region" description="Basic and acidic residues" evidence="8">
    <location>
        <begin position="64"/>
        <end position="84"/>
    </location>
</feature>
<dbReference type="GO" id="GO:0005634">
    <property type="term" value="C:nucleus"/>
    <property type="evidence" value="ECO:0007669"/>
    <property type="project" value="UniProtKB-SubCell"/>
</dbReference>
<protein>
    <recommendedName>
        <fullName evidence="6">Enhancer of polycomb-like protein</fullName>
    </recommendedName>
</protein>
<comment type="similarity">
    <text evidence="2 6">Belongs to the enhancer of polycomb family.</text>
</comment>
<evidence type="ECO:0000256" key="2">
    <source>
        <dbReference type="ARBA" id="ARBA00008035"/>
    </source>
</evidence>
<dbReference type="Pfam" id="PF10513">
    <property type="entry name" value="EPL1"/>
    <property type="match status" value="1"/>
</dbReference>
<name>A0A103YE42_CYNCS</name>
<keyword evidence="11" id="KW-1185">Reference proteome</keyword>
<evidence type="ECO:0000256" key="7">
    <source>
        <dbReference type="SAM" id="Coils"/>
    </source>
</evidence>
<sequence length="655" mass="74002">MPSVEMRRTTRVFGARVLRSGRRLFTTQEELKHLRRPPLAVADAGDDWIELLDHHGGGGGGGGRDLEFKENGWRNSNEENKNGNDEVSDIDDGEPETEIKLGESLEVDSVDVFCDSGDHENENRRWGVVYSRKRKRSVSVDSGSLEKVSSSDKKYGKKFFRKQSRNKKTITEELSFPSVSEVSPPNAVTEQTQSPVEPTLAAKSKSRRKKLTTAINLPLRNGVSMHRGIQKRRSSLRSRIQRNPSSFAHLKAAGGGLAQDGVPFFPIKSNPDISRSIRRANFKELKSTLVELTQDIDSASCNANILMIESDRCYRDGGAVITMEMSDSKQWFLVVKIDGLERCRIEAQNVMRPCFCNRITHAIIWATGDESWKLEFPDRQDWFVFKELYRKCSERSVRLPASLASIIPVPRVNEVSGYADVEYSPFKMPDSYIRSRGDEVSRVLETSNPVYDMDSDDERWLNEFNKEHGSRVDEDTFEKIIDAYERGIYASPVDYSDAISAVDRCLTLASKDVLEAVHGYWMSKRKKKHSALVCVFQFYKPKKTEQLNIKAVLRKKRSFRQRGNQLGRGKQLNFLKAALNEKSAADDAQNATNKVEETERAAKRAEQAAIVKRQRAQLLMENADLLTYKATMALGIAEEARATSGSVTNEVFSGE</sequence>